<proteinExistence type="predicted"/>
<evidence type="ECO:0000313" key="1">
    <source>
        <dbReference type="EMBL" id="PSR27796.1"/>
    </source>
</evidence>
<protein>
    <recommendedName>
        <fullName evidence="3">DNA topoisomerase type IA zn finger domain-containing protein</fullName>
    </recommendedName>
</protein>
<sequence>MLTIMICPKCRRYPLRTVTNHASGDIYKICDNYPICSYVEDLEPWIPVDLIQADHNAFPARRHTA</sequence>
<organism evidence="1 2">
    <name type="scientific">Sulfobacillus benefaciens</name>
    <dbReference type="NCBI Taxonomy" id="453960"/>
    <lineage>
        <taxon>Bacteria</taxon>
        <taxon>Bacillati</taxon>
        <taxon>Bacillota</taxon>
        <taxon>Clostridia</taxon>
        <taxon>Eubacteriales</taxon>
        <taxon>Clostridiales Family XVII. Incertae Sedis</taxon>
        <taxon>Sulfobacillus</taxon>
    </lineage>
</organism>
<dbReference type="AlphaFoldDB" id="A0A2T2WZZ7"/>
<name>A0A2T2WZZ7_9FIRM</name>
<gene>
    <name evidence="1" type="ORF">C7B43_11425</name>
</gene>
<evidence type="ECO:0008006" key="3">
    <source>
        <dbReference type="Google" id="ProtNLM"/>
    </source>
</evidence>
<reference evidence="1 2" key="1">
    <citation type="journal article" date="2014" name="BMC Genomics">
        <title>Comparison of environmental and isolate Sulfobacillus genomes reveals diverse carbon, sulfur, nitrogen, and hydrogen metabolisms.</title>
        <authorList>
            <person name="Justice N.B."/>
            <person name="Norman A."/>
            <person name="Brown C.T."/>
            <person name="Singh A."/>
            <person name="Thomas B.C."/>
            <person name="Banfield J.F."/>
        </authorList>
    </citation>
    <scope>NUCLEOTIDE SEQUENCE [LARGE SCALE GENOMIC DNA]</scope>
    <source>
        <strain evidence="1">AMDSBA1</strain>
    </source>
</reference>
<dbReference type="EMBL" id="PXYT01000024">
    <property type="protein sequence ID" value="PSR27796.1"/>
    <property type="molecule type" value="Genomic_DNA"/>
</dbReference>
<evidence type="ECO:0000313" key="2">
    <source>
        <dbReference type="Proteomes" id="UP000242699"/>
    </source>
</evidence>
<dbReference type="Proteomes" id="UP000242699">
    <property type="component" value="Unassembled WGS sequence"/>
</dbReference>
<comment type="caution">
    <text evidence="1">The sequence shown here is derived from an EMBL/GenBank/DDBJ whole genome shotgun (WGS) entry which is preliminary data.</text>
</comment>
<accession>A0A2T2WZZ7</accession>